<reference evidence="5 6" key="1">
    <citation type="submission" date="2024-09" db="EMBL/GenBank/DDBJ databases">
        <authorList>
            <person name="Sun Q."/>
            <person name="Mori K."/>
        </authorList>
    </citation>
    <scope>NUCLEOTIDE SEQUENCE [LARGE SCALE GENOMIC DNA]</scope>
    <source>
        <strain evidence="5 6">CECT 7682</strain>
    </source>
</reference>
<dbReference type="InterPro" id="IPR029044">
    <property type="entry name" value="Nucleotide-diphossugar_trans"/>
</dbReference>
<comment type="caution">
    <text evidence="5">The sequence shown here is derived from an EMBL/GenBank/DDBJ whole genome shotgun (WGS) entry which is preliminary data.</text>
</comment>
<accession>A0ABV5J8L0</accession>
<dbReference type="Proteomes" id="UP001589654">
    <property type="component" value="Unassembled WGS sequence"/>
</dbReference>
<dbReference type="InterPro" id="IPR001173">
    <property type="entry name" value="Glyco_trans_2-like"/>
</dbReference>
<dbReference type="Gene3D" id="3.90.550.10">
    <property type="entry name" value="Spore Coat Polysaccharide Biosynthesis Protein SpsA, Chain A"/>
    <property type="match status" value="1"/>
</dbReference>
<dbReference type="SUPFAM" id="SSF53448">
    <property type="entry name" value="Nucleotide-diphospho-sugar transferases"/>
    <property type="match status" value="1"/>
</dbReference>
<dbReference type="EMBL" id="JBHMEW010000059">
    <property type="protein sequence ID" value="MFB9212279.1"/>
    <property type="molecule type" value="Genomic_DNA"/>
</dbReference>
<dbReference type="CDD" id="cd04186">
    <property type="entry name" value="GT_2_like_c"/>
    <property type="match status" value="1"/>
</dbReference>
<evidence type="ECO:0000259" key="4">
    <source>
        <dbReference type="Pfam" id="PF00535"/>
    </source>
</evidence>
<dbReference type="Pfam" id="PF00535">
    <property type="entry name" value="Glycos_transf_2"/>
    <property type="match status" value="1"/>
</dbReference>
<sequence length="335" mass="38323">MQKAAIVILNYNGKEMLQKFLPNVIKNSHFEIIIADNASTDESVHFLKEHYPKIRTVLLEKNHGFSKGYNLALQSLKGEFEYYILLNSDVEVSPFWDLTLVQWLEEHPDFAAVQPKILSHQFPGKFDYAGAAGGFIDTLGYPYCRGRVLHTLEKDQGQYDEMMEVDWVSGACFVVRSSLFHQEGGFDDIFFAHMEEIDLCWRFSRLGYKLGCIGNTSVFHVGGGTLSRSSPFKTYLNFRNNLLMLYKNLTPSSFFKITLARIFLDAGAAVHFLIQGEWAHSKAVLNAYRDFLKFKGRINKKAPLASKLPFRKIGKKIPSVIWVYYLKGNKKFGDI</sequence>
<keyword evidence="3 5" id="KW-0808">Transferase</keyword>
<comment type="similarity">
    <text evidence="1">Belongs to the glycosyltransferase 2 family.</text>
</comment>
<evidence type="ECO:0000256" key="2">
    <source>
        <dbReference type="ARBA" id="ARBA00022676"/>
    </source>
</evidence>
<dbReference type="GO" id="GO:0016757">
    <property type="term" value="F:glycosyltransferase activity"/>
    <property type="evidence" value="ECO:0007669"/>
    <property type="project" value="UniProtKB-KW"/>
</dbReference>
<proteinExistence type="inferred from homology"/>
<dbReference type="EC" id="2.4.-.-" evidence="5"/>
<protein>
    <submittedName>
        <fullName evidence="5">Glycosyltransferase family 2 protein</fullName>
        <ecNumber evidence="5">2.4.-.-</ecNumber>
    </submittedName>
</protein>
<dbReference type="RefSeq" id="WP_290246461.1">
    <property type="nucleotide sequence ID" value="NZ_JAUFQT010000001.1"/>
</dbReference>
<keyword evidence="2 5" id="KW-0328">Glycosyltransferase</keyword>
<dbReference type="PANTHER" id="PTHR43179">
    <property type="entry name" value="RHAMNOSYLTRANSFERASE WBBL"/>
    <property type="match status" value="1"/>
</dbReference>
<dbReference type="PANTHER" id="PTHR43179:SF12">
    <property type="entry name" value="GALACTOFURANOSYLTRANSFERASE GLFT2"/>
    <property type="match status" value="1"/>
</dbReference>
<gene>
    <name evidence="5" type="ORF">ACFFUR_10725</name>
</gene>
<organism evidence="5 6">
    <name type="scientific">Echinicola jeungdonensis</name>
    <dbReference type="NCBI Taxonomy" id="709343"/>
    <lineage>
        <taxon>Bacteria</taxon>
        <taxon>Pseudomonadati</taxon>
        <taxon>Bacteroidota</taxon>
        <taxon>Cytophagia</taxon>
        <taxon>Cytophagales</taxon>
        <taxon>Cyclobacteriaceae</taxon>
        <taxon>Echinicola</taxon>
    </lineage>
</organism>
<feature type="domain" description="Glycosyltransferase 2-like" evidence="4">
    <location>
        <begin position="6"/>
        <end position="113"/>
    </location>
</feature>
<keyword evidence="6" id="KW-1185">Reference proteome</keyword>
<evidence type="ECO:0000313" key="6">
    <source>
        <dbReference type="Proteomes" id="UP001589654"/>
    </source>
</evidence>
<evidence type="ECO:0000313" key="5">
    <source>
        <dbReference type="EMBL" id="MFB9212279.1"/>
    </source>
</evidence>
<name>A0ABV5J8L0_9BACT</name>
<evidence type="ECO:0000256" key="1">
    <source>
        <dbReference type="ARBA" id="ARBA00006739"/>
    </source>
</evidence>
<evidence type="ECO:0000256" key="3">
    <source>
        <dbReference type="ARBA" id="ARBA00022679"/>
    </source>
</evidence>